<evidence type="ECO:0000259" key="9">
    <source>
        <dbReference type="PROSITE" id="PS50004"/>
    </source>
</evidence>
<dbReference type="Pfam" id="PF00168">
    <property type="entry name" value="C2"/>
    <property type="match status" value="2"/>
</dbReference>
<dbReference type="InterPro" id="IPR013083">
    <property type="entry name" value="Znf_RING/FYVE/PHD"/>
</dbReference>
<feature type="region of interest" description="Disordered" evidence="8">
    <location>
        <begin position="692"/>
        <end position="726"/>
    </location>
</feature>
<evidence type="ECO:0000259" key="11">
    <source>
        <dbReference type="PROSITE" id="PS50178"/>
    </source>
</evidence>
<feature type="compositionally biased region" description="Pro residues" evidence="8">
    <location>
        <begin position="448"/>
        <end position="460"/>
    </location>
</feature>
<evidence type="ECO:0000256" key="3">
    <source>
        <dbReference type="ARBA" id="ARBA00022771"/>
    </source>
</evidence>
<dbReference type="InterPro" id="IPR017455">
    <property type="entry name" value="Znf_FYVE-rel"/>
</dbReference>
<gene>
    <name evidence="14" type="primary">RIMS1</name>
</gene>
<evidence type="ECO:0000259" key="12">
    <source>
        <dbReference type="PROSITE" id="PS50916"/>
    </source>
</evidence>
<evidence type="ECO:0000256" key="5">
    <source>
        <dbReference type="ARBA" id="ARBA00023018"/>
    </source>
</evidence>
<evidence type="ECO:0000313" key="13">
    <source>
        <dbReference type="Proteomes" id="UP001652663"/>
    </source>
</evidence>
<dbReference type="PROSITE" id="PS50916">
    <property type="entry name" value="RABBD"/>
    <property type="match status" value="1"/>
</dbReference>
<protein>
    <submittedName>
        <fullName evidence="14">Regulating synaptic membrane exocytosis protein 1 isoform X36</fullName>
    </submittedName>
</protein>
<evidence type="ECO:0000259" key="10">
    <source>
        <dbReference type="PROSITE" id="PS50106"/>
    </source>
</evidence>
<feature type="compositionally biased region" description="Basic and acidic residues" evidence="8">
    <location>
        <begin position="204"/>
        <end position="217"/>
    </location>
</feature>
<evidence type="ECO:0000256" key="8">
    <source>
        <dbReference type="SAM" id="MobiDB-lite"/>
    </source>
</evidence>
<feature type="compositionally biased region" description="Pro residues" evidence="8">
    <location>
        <begin position="9"/>
        <end position="21"/>
    </location>
</feature>
<dbReference type="InterPro" id="IPR035892">
    <property type="entry name" value="C2_domain_sf"/>
</dbReference>
<feature type="domain" description="RabBD" evidence="12">
    <location>
        <begin position="22"/>
        <end position="182"/>
    </location>
</feature>
<dbReference type="Gene3D" id="2.30.42.10">
    <property type="match status" value="1"/>
</dbReference>
<evidence type="ECO:0000256" key="7">
    <source>
        <dbReference type="PROSITE-ProRule" id="PRU00091"/>
    </source>
</evidence>
<dbReference type="SMART" id="SM00239">
    <property type="entry name" value="C2"/>
    <property type="match status" value="2"/>
</dbReference>
<dbReference type="PROSITE" id="PS50106">
    <property type="entry name" value="PDZ"/>
    <property type="match status" value="1"/>
</dbReference>
<feature type="domain" description="PDZ" evidence="10">
    <location>
        <begin position="599"/>
        <end position="685"/>
    </location>
</feature>
<feature type="compositionally biased region" description="Polar residues" evidence="8">
    <location>
        <begin position="491"/>
        <end position="503"/>
    </location>
</feature>
<dbReference type="PROSITE" id="PS50004">
    <property type="entry name" value="C2"/>
    <property type="match status" value="2"/>
</dbReference>
<dbReference type="GeneID" id="109563702"/>
<dbReference type="CDD" id="cd04028">
    <property type="entry name" value="C2B_RIM1alpha"/>
    <property type="match status" value="1"/>
</dbReference>
<feature type="compositionally biased region" description="Basic and acidic residues" evidence="8">
    <location>
        <begin position="331"/>
        <end position="357"/>
    </location>
</feature>
<proteinExistence type="predicted"/>
<feature type="compositionally biased region" description="Low complexity" evidence="8">
    <location>
        <begin position="694"/>
        <end position="710"/>
    </location>
</feature>
<feature type="domain" description="FYVE-type" evidence="11">
    <location>
        <begin position="110"/>
        <end position="170"/>
    </location>
</feature>
<feature type="region of interest" description="Disordered" evidence="8">
    <location>
        <begin position="864"/>
        <end position="1061"/>
    </location>
</feature>
<dbReference type="InterPro" id="IPR001478">
    <property type="entry name" value="PDZ"/>
</dbReference>
<keyword evidence="1" id="KW-0479">Metal-binding</keyword>
<keyword evidence="13" id="KW-1185">Reference proteome</keyword>
<feature type="compositionally biased region" description="Basic and acidic residues" evidence="8">
    <location>
        <begin position="305"/>
        <end position="324"/>
    </location>
</feature>
<feature type="domain" description="C2" evidence="9">
    <location>
        <begin position="736"/>
        <end position="859"/>
    </location>
</feature>
<dbReference type="SMART" id="SM00228">
    <property type="entry name" value="PDZ"/>
    <property type="match status" value="1"/>
</dbReference>
<dbReference type="SUPFAM" id="SSF49562">
    <property type="entry name" value="C2 domain (Calcium/lipid-binding domain, CaLB)"/>
    <property type="match status" value="2"/>
</dbReference>
<dbReference type="Proteomes" id="UP001652663">
    <property type="component" value="Chromosome 9"/>
</dbReference>
<sequence>MSSAVGPRGPRPPTVPPPMPELPDLSHLTEEERNIILAVMDRQKEEEEKEEAMLKCVVRDMVKPAACKAPRNVEHQPHQPPPRLHQQFESYKEQVRKIGEEARRYQGEHKDDAPTCGICHKTKFADGCGHLCSYCRTKFCARCGGRVSLRSSNEDKVVMWVCNLCRKQQEILTKSGAWFFGSGPQQPSQDGTLSDTATGAGSEAPREKKARLQERSRSQTPLSSAAASAQDQATPGAQMDRTKGAEPAPQAGGPEQKQASSRSRSEPPRDRKKTPGLAEQNGKGAPKGERKRAPRTSAPPAEAPAEERERKERRESRRLEKGRSQDYSVVPEKREEGPVAEAEKQRKEEEYQTRYRSDPNLARYPVQPPPEEQQMRMHARVSRARHERRHSDVSLPRTEAAAGPEGRPGPRAPHAARGSPPASPRAYSAERTAEARAPGAQPLADSSPPAPRPGPGPAEVPEPLRKQSRLDPGSAVLVRKAKREKVETMLRNDSLSSDQSESVRPSPPKPHRAKRGGKRRQMSVSSSEEEGVSTPEYTSCEDVELESESVSEKGDLDYYWLDPATWHSRETSPISSHPVTWQPSKEGDRLIGRVILNKRTTMPKESGALLGLKVVGGKMTDLGRLGAFITKVKKGSLADVVGHLRAGDEVLEWNGKPLPGATNEEVYNIILESKSEPQVEIIVSRPIGDIPRIPESSHPPLESSSSSFESQKMERPSISVISPTSPGALKDAPQVLPGQLSVKLWYDKVGHQLIVNVLQATDLPPRVDGRPRNPYVKMYFLPDRSDKSKRRTKTVKKVLEPKWNQTFVYSHVHRRDFRERMLEITVWDQPRVQEEESEFLGEILIELETALLDDEPHWYKLQTHDESSLPLPQPSPFMPRRHTHGESASKKLQRSQRISDSDMSDYEVDDAIGVVPPGYRSSTRESKPSTLTVPEQQRTTHHRSRSVSPHRGDDQGRPRSRLPNVPLQRSLDEIHPTRRSRSPTRHRDVSRSPIDQRIRDVDSQCLSEQDRTHRQASPTRSPPMDAAFSSRRGRQLPQVPVRSGSIEQESGHKKLKSTIQRSTETGMAAEMRKMVRQPSRESTDGSINSYSSEGNLIFPGVRLGADSQFSDFLDGLGPAQLVGRQTLATPAMGDIQIGMEDKKGQLEVEVIRARSLTQKPGSKSTPAPYVKVYLLENGACIAKKKTRIARKTLDPLYQQSLVFDESPQGKVLQVIVWGDYGRMDHKCFMGVAQILLEELDLSSMVIGWYKLFPPSSLVDPTLTPLTRRASQSSLESSTGPPCIRS</sequence>
<feature type="domain" description="C2" evidence="9">
    <location>
        <begin position="1131"/>
        <end position="1249"/>
    </location>
</feature>
<evidence type="ECO:0000313" key="14">
    <source>
        <dbReference type="RefSeq" id="XP_070651828.1"/>
    </source>
</evidence>
<keyword evidence="5" id="KW-0770">Synapse</keyword>
<dbReference type="InterPro" id="IPR036034">
    <property type="entry name" value="PDZ_sf"/>
</dbReference>
<feature type="region of interest" description="Disordered" evidence="8">
    <location>
        <begin position="1"/>
        <end position="27"/>
    </location>
</feature>
<dbReference type="PANTHER" id="PTHR12157">
    <property type="entry name" value="REGULATING SYNAPTIC MEMBRANE EXOCYTOSIS PROTEIN"/>
    <property type="match status" value="1"/>
</dbReference>
<feature type="compositionally biased region" description="Basic residues" evidence="8">
    <location>
        <begin position="509"/>
        <end position="521"/>
    </location>
</feature>
<feature type="compositionally biased region" description="Low complexity" evidence="8">
    <location>
        <begin position="412"/>
        <end position="430"/>
    </location>
</feature>
<evidence type="ECO:0000256" key="4">
    <source>
        <dbReference type="ARBA" id="ARBA00022833"/>
    </source>
</evidence>
<dbReference type="InterPro" id="IPR010911">
    <property type="entry name" value="Rab_BD"/>
</dbReference>
<dbReference type="Gene3D" id="3.30.40.10">
    <property type="entry name" value="Zinc/RING finger domain, C3HC4 (zinc finger)"/>
    <property type="match status" value="1"/>
</dbReference>
<feature type="region of interest" description="Disordered" evidence="8">
    <location>
        <begin position="182"/>
        <end position="549"/>
    </location>
</feature>
<dbReference type="InterPro" id="IPR039032">
    <property type="entry name" value="Rim-like"/>
</dbReference>
<dbReference type="PANTHER" id="PTHR12157:SF18">
    <property type="entry name" value="REGULATING SYNAPTIC MEMBRANE EXOCYTOSIS PROTEIN 1"/>
    <property type="match status" value="1"/>
</dbReference>
<feature type="compositionally biased region" description="Polar residues" evidence="8">
    <location>
        <begin position="928"/>
        <end position="937"/>
    </location>
</feature>
<evidence type="ECO:0000256" key="1">
    <source>
        <dbReference type="ARBA" id="ARBA00022723"/>
    </source>
</evidence>
<dbReference type="PROSITE" id="PS50178">
    <property type="entry name" value="ZF_FYVE"/>
    <property type="match status" value="1"/>
</dbReference>
<dbReference type="InterPro" id="IPR011011">
    <property type="entry name" value="Znf_FYVE_PHD"/>
</dbReference>
<dbReference type="CDD" id="cd04031">
    <property type="entry name" value="C2A_RIM1alpha"/>
    <property type="match status" value="1"/>
</dbReference>
<feature type="compositionally biased region" description="Basic and acidic residues" evidence="8">
    <location>
        <begin position="985"/>
        <end position="1013"/>
    </location>
</feature>
<reference evidence="14" key="1">
    <citation type="submission" date="2025-08" db="UniProtKB">
        <authorList>
            <consortium name="RefSeq"/>
        </authorList>
    </citation>
    <scope>IDENTIFICATION</scope>
    <source>
        <tissue evidence="14">Blood</tissue>
    </source>
</reference>
<keyword evidence="4" id="KW-0862">Zinc</keyword>
<dbReference type="InterPro" id="IPR054386">
    <property type="entry name" value="RIM_Znf"/>
</dbReference>
<dbReference type="CDD" id="cd06714">
    <property type="entry name" value="PDZ_RIM-like"/>
    <property type="match status" value="1"/>
</dbReference>
<feature type="compositionally biased region" description="Polar residues" evidence="8">
    <location>
        <begin position="183"/>
        <end position="199"/>
    </location>
</feature>
<accession>A0ABM4SVK5</accession>
<evidence type="ECO:0000256" key="6">
    <source>
        <dbReference type="ARBA" id="ARBA00034103"/>
    </source>
</evidence>
<dbReference type="InterPro" id="IPR000008">
    <property type="entry name" value="C2_dom"/>
</dbReference>
<comment type="subcellular location">
    <subcellularLocation>
        <location evidence="6">Synapse</location>
    </subcellularLocation>
</comment>
<evidence type="ECO:0000256" key="2">
    <source>
        <dbReference type="ARBA" id="ARBA00022737"/>
    </source>
</evidence>
<dbReference type="RefSeq" id="XP_070651828.1">
    <property type="nucleotide sequence ID" value="XM_070795727.1"/>
</dbReference>
<organism evidence="13 14">
    <name type="scientific">Bos indicus</name>
    <name type="common">Zebu</name>
    <dbReference type="NCBI Taxonomy" id="9915"/>
    <lineage>
        <taxon>Eukaryota</taxon>
        <taxon>Metazoa</taxon>
        <taxon>Chordata</taxon>
        <taxon>Craniata</taxon>
        <taxon>Vertebrata</taxon>
        <taxon>Euteleostomi</taxon>
        <taxon>Mammalia</taxon>
        <taxon>Eutheria</taxon>
        <taxon>Laurasiatheria</taxon>
        <taxon>Artiodactyla</taxon>
        <taxon>Ruminantia</taxon>
        <taxon>Pecora</taxon>
        <taxon>Bovidae</taxon>
        <taxon>Bovinae</taxon>
        <taxon>Bos</taxon>
    </lineage>
</organism>
<feature type="compositionally biased region" description="Basic residues" evidence="8">
    <location>
        <begin position="377"/>
        <end position="388"/>
    </location>
</feature>
<keyword evidence="2" id="KW-0677">Repeat</keyword>
<dbReference type="Pfam" id="PF22601">
    <property type="entry name" value="RIM2a_ZnF"/>
    <property type="match status" value="1"/>
</dbReference>
<keyword evidence="3 7" id="KW-0863">Zinc-finger</keyword>
<feature type="compositionally biased region" description="Acidic residues" evidence="8">
    <location>
        <begin position="539"/>
        <end position="549"/>
    </location>
</feature>
<dbReference type="SUPFAM" id="SSF57903">
    <property type="entry name" value="FYVE/PHD zinc finger"/>
    <property type="match status" value="1"/>
</dbReference>
<name>A0ABM4SVK5_BOSIN</name>
<dbReference type="Pfam" id="PF00595">
    <property type="entry name" value="PDZ"/>
    <property type="match status" value="1"/>
</dbReference>
<dbReference type="Gene3D" id="2.60.40.150">
    <property type="entry name" value="C2 domain"/>
    <property type="match status" value="2"/>
</dbReference>
<dbReference type="SUPFAM" id="SSF50156">
    <property type="entry name" value="PDZ domain-like"/>
    <property type="match status" value="1"/>
</dbReference>